<comment type="similarity">
    <text evidence="2">Belongs to the metallo-dependent hydrolases superfamily. Hydantoinase/dihydropyrimidinase family.</text>
</comment>
<dbReference type="SUPFAM" id="SSF51556">
    <property type="entry name" value="Metallo-dependent hydrolases"/>
    <property type="match status" value="1"/>
</dbReference>
<keyword evidence="3" id="KW-0479">Metal-binding</keyword>
<dbReference type="GO" id="GO:0004157">
    <property type="term" value="F:dihydropyrimidinase activity"/>
    <property type="evidence" value="ECO:0007669"/>
    <property type="project" value="UniProtKB-EC"/>
</dbReference>
<evidence type="ECO:0000256" key="2">
    <source>
        <dbReference type="ARBA" id="ARBA00008829"/>
    </source>
</evidence>
<dbReference type="FunFam" id="3.20.20.140:FF:000076">
    <property type="entry name" value="Dihydropyrimidinase like 2"/>
    <property type="match status" value="1"/>
</dbReference>
<feature type="domain" description="Amidohydrolase-related" evidence="6">
    <location>
        <begin position="50"/>
        <end position="434"/>
    </location>
</feature>
<dbReference type="SUPFAM" id="SSF51338">
    <property type="entry name" value="Composite domain of metallo-dependent hydrolases"/>
    <property type="match status" value="1"/>
</dbReference>
<keyword evidence="8" id="KW-1185">Reference proteome</keyword>
<dbReference type="GO" id="GO:0005829">
    <property type="term" value="C:cytosol"/>
    <property type="evidence" value="ECO:0007669"/>
    <property type="project" value="TreeGrafter"/>
</dbReference>
<dbReference type="InterPro" id="IPR011059">
    <property type="entry name" value="Metal-dep_hydrolase_composite"/>
</dbReference>
<dbReference type="CDD" id="cd01314">
    <property type="entry name" value="D-HYD"/>
    <property type="match status" value="1"/>
</dbReference>
<feature type="modified residue" description="N6-carboxylysine" evidence="5">
    <location>
        <position position="150"/>
    </location>
</feature>
<dbReference type="InterPro" id="IPR011778">
    <property type="entry name" value="Hydantoinase/dihydroPyrase"/>
</dbReference>
<dbReference type="EC" id="3.5.2.2" evidence="7"/>
<sequence>MRYLIKNGFVVTSKETTQMDLLIEEEKIKRIAPTIEAEESMEVIDAKGNYIFPGFIDAHTHFDLEVAGTVTADDFSSGTKAAIAGGNTCIIDFATQNKGETLEEASEHWHKKADGKSSCDYGFHMAVTDWNQQTKDDLKAMFEEGITSFKLYMTYDTKVSDGEIFEILTELKKYGGIVGVHCENGAIIDELVKKQKENGNFSPSAHPLTRPAEVEAEAVNRLLYIAKLVDIPIVVVHLSSKLGFKEAEQAIEQGQTVFLETCPQYLLMDDSKYQLDGFESAKYVCSPPLRKKEDADCLWKALKENKLHTISTDHCSFNFTQKEMGKEDFTKIPNGMPGVQHRAELLYTYGVLEEKITVSQMCKYLAENPARLYGLYPKKGCIKEGSDADLVIWNGNASETVTKENQLYHMDYSPLEGVEIKGKPDKVFLRGQMVVDHGCVIKENCGLYVKRSTMENEIL</sequence>
<organism evidence="7 8">
    <name type="scientific">Velocimicrobium porci</name>
    <dbReference type="NCBI Taxonomy" id="2606634"/>
    <lineage>
        <taxon>Bacteria</taxon>
        <taxon>Bacillati</taxon>
        <taxon>Bacillota</taxon>
        <taxon>Clostridia</taxon>
        <taxon>Lachnospirales</taxon>
        <taxon>Lachnospiraceae</taxon>
        <taxon>Velocimicrobium</taxon>
    </lineage>
</organism>
<evidence type="ECO:0000256" key="4">
    <source>
        <dbReference type="ARBA" id="ARBA00022801"/>
    </source>
</evidence>
<proteinExistence type="inferred from homology"/>
<dbReference type="AlphaFoldDB" id="A0A6L5Y160"/>
<dbReference type="PROSITE" id="PS01137">
    <property type="entry name" value="TATD_1"/>
    <property type="match status" value="1"/>
</dbReference>
<protein>
    <submittedName>
        <fullName evidence="7">Dihydropyrimidinase</fullName>
        <ecNumber evidence="7">3.5.2.2</ecNumber>
    </submittedName>
</protein>
<dbReference type="EMBL" id="VUMT01000011">
    <property type="protein sequence ID" value="MSS63893.1"/>
    <property type="molecule type" value="Genomic_DNA"/>
</dbReference>
<dbReference type="Gene3D" id="3.20.20.140">
    <property type="entry name" value="Metal-dependent hydrolases"/>
    <property type="match status" value="1"/>
</dbReference>
<dbReference type="Proteomes" id="UP000482209">
    <property type="component" value="Unassembled WGS sequence"/>
</dbReference>
<evidence type="ECO:0000313" key="8">
    <source>
        <dbReference type="Proteomes" id="UP000482209"/>
    </source>
</evidence>
<evidence type="ECO:0000313" key="7">
    <source>
        <dbReference type="EMBL" id="MSS63893.1"/>
    </source>
</evidence>
<evidence type="ECO:0000256" key="5">
    <source>
        <dbReference type="PIRSR" id="PIRSR611778-50"/>
    </source>
</evidence>
<name>A0A6L5Y160_9FIRM</name>
<reference evidence="7 8" key="1">
    <citation type="submission" date="2019-08" db="EMBL/GenBank/DDBJ databases">
        <title>In-depth cultivation of the pig gut microbiome towards novel bacterial diversity and tailored functional studies.</title>
        <authorList>
            <person name="Wylensek D."/>
            <person name="Hitch T.C.A."/>
            <person name="Clavel T."/>
        </authorList>
    </citation>
    <scope>NUCLEOTIDE SEQUENCE [LARGE SCALE GENOMIC DNA]</scope>
    <source>
        <strain evidence="7 8">WCA-693-APC-MOT-I</strain>
    </source>
</reference>
<dbReference type="PANTHER" id="PTHR11647:SF1">
    <property type="entry name" value="COLLAPSIN RESPONSE MEDIATOR PROTEIN"/>
    <property type="match status" value="1"/>
</dbReference>
<dbReference type="NCBIfam" id="TIGR02033">
    <property type="entry name" value="D-hydantoinase"/>
    <property type="match status" value="1"/>
</dbReference>
<evidence type="ECO:0000256" key="3">
    <source>
        <dbReference type="ARBA" id="ARBA00022723"/>
    </source>
</evidence>
<dbReference type="Gene3D" id="2.30.40.10">
    <property type="entry name" value="Urease, subunit C, domain 1"/>
    <property type="match status" value="1"/>
</dbReference>
<gene>
    <name evidence="7" type="primary">hydA</name>
    <name evidence="7" type="ORF">FYJ58_08385</name>
</gene>
<dbReference type="GO" id="GO:0046872">
    <property type="term" value="F:metal ion binding"/>
    <property type="evidence" value="ECO:0007669"/>
    <property type="project" value="UniProtKB-KW"/>
</dbReference>
<comment type="PTM">
    <text evidence="5">Carbamylation allows a single lysine to coordinate two divalent metal cations.</text>
</comment>
<dbReference type="InterPro" id="IPR032466">
    <property type="entry name" value="Metal_Hydrolase"/>
</dbReference>
<accession>A0A6L5Y160</accession>
<comment type="caution">
    <text evidence="7">The sequence shown here is derived from an EMBL/GenBank/DDBJ whole genome shotgun (WGS) entry which is preliminary data.</text>
</comment>
<comment type="cofactor">
    <cofactor evidence="1">
        <name>Zn(2+)</name>
        <dbReference type="ChEBI" id="CHEBI:29105"/>
    </cofactor>
</comment>
<dbReference type="PANTHER" id="PTHR11647">
    <property type="entry name" value="HYDRANTOINASE/DIHYDROPYRIMIDINASE FAMILY MEMBER"/>
    <property type="match status" value="1"/>
</dbReference>
<evidence type="ECO:0000256" key="1">
    <source>
        <dbReference type="ARBA" id="ARBA00001947"/>
    </source>
</evidence>
<dbReference type="Pfam" id="PF01979">
    <property type="entry name" value="Amidohydro_1"/>
    <property type="match status" value="1"/>
</dbReference>
<dbReference type="RefSeq" id="WP_154519302.1">
    <property type="nucleotide sequence ID" value="NZ_VUMT01000011.1"/>
</dbReference>
<dbReference type="InterPro" id="IPR050378">
    <property type="entry name" value="Metallo-dep_Hydrolases_sf"/>
</dbReference>
<evidence type="ECO:0000259" key="6">
    <source>
        <dbReference type="Pfam" id="PF01979"/>
    </source>
</evidence>
<dbReference type="InterPro" id="IPR006680">
    <property type="entry name" value="Amidohydro-rel"/>
</dbReference>
<dbReference type="InterPro" id="IPR018228">
    <property type="entry name" value="DNase_TatD-rel_CS"/>
</dbReference>
<keyword evidence="4 7" id="KW-0378">Hydrolase</keyword>